<evidence type="ECO:0000256" key="3">
    <source>
        <dbReference type="ARBA" id="ARBA00023125"/>
    </source>
</evidence>
<evidence type="ECO:0000313" key="5">
    <source>
        <dbReference type="EMBL" id="QDT59975.1"/>
    </source>
</evidence>
<organism evidence="5 6">
    <name type="scientific">Stieleria bergensis</name>
    <dbReference type="NCBI Taxonomy" id="2528025"/>
    <lineage>
        <taxon>Bacteria</taxon>
        <taxon>Pseudomonadati</taxon>
        <taxon>Planctomycetota</taxon>
        <taxon>Planctomycetia</taxon>
        <taxon>Pirellulales</taxon>
        <taxon>Pirellulaceae</taxon>
        <taxon>Stieleria</taxon>
    </lineage>
</organism>
<evidence type="ECO:0000313" key="6">
    <source>
        <dbReference type="Proteomes" id="UP000315003"/>
    </source>
</evidence>
<reference evidence="5 6" key="1">
    <citation type="submission" date="2019-02" db="EMBL/GenBank/DDBJ databases">
        <title>Deep-cultivation of Planctomycetes and their phenomic and genomic characterization uncovers novel biology.</title>
        <authorList>
            <person name="Wiegand S."/>
            <person name="Jogler M."/>
            <person name="Boedeker C."/>
            <person name="Pinto D."/>
            <person name="Vollmers J."/>
            <person name="Rivas-Marin E."/>
            <person name="Kohn T."/>
            <person name="Peeters S.H."/>
            <person name="Heuer A."/>
            <person name="Rast P."/>
            <person name="Oberbeckmann S."/>
            <person name="Bunk B."/>
            <person name="Jeske O."/>
            <person name="Meyerdierks A."/>
            <person name="Storesund J.E."/>
            <person name="Kallscheuer N."/>
            <person name="Luecker S."/>
            <person name="Lage O.M."/>
            <person name="Pohl T."/>
            <person name="Merkel B.J."/>
            <person name="Hornburger P."/>
            <person name="Mueller R.-W."/>
            <person name="Bruemmer F."/>
            <person name="Labrenz M."/>
            <person name="Spormann A.M."/>
            <person name="Op den Camp H."/>
            <person name="Overmann J."/>
            <person name="Amann R."/>
            <person name="Jetten M.S.M."/>
            <person name="Mascher T."/>
            <person name="Medema M.H."/>
            <person name="Devos D.P."/>
            <person name="Kaster A.-K."/>
            <person name="Ovreas L."/>
            <person name="Rohde M."/>
            <person name="Galperin M.Y."/>
            <person name="Jogler C."/>
        </authorList>
    </citation>
    <scope>NUCLEOTIDE SEQUENCE [LARGE SCALE GENOMIC DNA]</scope>
    <source>
        <strain evidence="5 6">SV_7m_r</strain>
    </source>
</reference>
<dbReference type="EMBL" id="CP036272">
    <property type="protein sequence ID" value="QDT59975.1"/>
    <property type="molecule type" value="Genomic_DNA"/>
</dbReference>
<dbReference type="OrthoDB" id="9813987at2"/>
<comment type="similarity">
    <text evidence="1">Belongs to the BlaI transcriptional regulatory family.</text>
</comment>
<evidence type="ECO:0000256" key="4">
    <source>
        <dbReference type="ARBA" id="ARBA00023163"/>
    </source>
</evidence>
<dbReference type="Gene3D" id="1.10.4040.10">
    <property type="entry name" value="Penicillinase repressor domain"/>
    <property type="match status" value="1"/>
</dbReference>
<proteinExistence type="inferred from homology"/>
<dbReference type="SUPFAM" id="SSF46785">
    <property type="entry name" value="Winged helix' DNA-binding domain"/>
    <property type="match status" value="1"/>
</dbReference>
<dbReference type="RefSeq" id="WP_145272180.1">
    <property type="nucleotide sequence ID" value="NZ_CP036272.1"/>
</dbReference>
<name>A0A517SV12_9BACT</name>
<dbReference type="Gene3D" id="1.10.10.10">
    <property type="entry name" value="Winged helix-like DNA-binding domain superfamily/Winged helix DNA-binding domain"/>
    <property type="match status" value="1"/>
</dbReference>
<evidence type="ECO:0000256" key="2">
    <source>
        <dbReference type="ARBA" id="ARBA00023015"/>
    </source>
</evidence>
<dbReference type="GO" id="GO:0045892">
    <property type="term" value="P:negative regulation of DNA-templated transcription"/>
    <property type="evidence" value="ECO:0007669"/>
    <property type="project" value="InterPro"/>
</dbReference>
<dbReference type="Pfam" id="PF03965">
    <property type="entry name" value="Penicillinase_R"/>
    <property type="match status" value="1"/>
</dbReference>
<keyword evidence="3" id="KW-0238">DNA-binding</keyword>
<dbReference type="InterPro" id="IPR036390">
    <property type="entry name" value="WH_DNA-bd_sf"/>
</dbReference>
<accession>A0A517SV12</accession>
<sequence length="135" mass="15081">MAKRKPLGQVEMELLKAVEHLQPVSVRALAEHVAESTGQARTTVLTMLERLRTKGYLSRKKINNVNHYSTRVAMKDILPQLVADFVQRTLGGAVSPVVAYLQNKESLSREEIQELKALVNELESADAHHEGGIER</sequence>
<dbReference type="Proteomes" id="UP000315003">
    <property type="component" value="Chromosome"/>
</dbReference>
<protein>
    <submittedName>
        <fullName evidence="5">Methicillin resistance regulatory protein MecI</fullName>
    </submittedName>
</protein>
<keyword evidence="2" id="KW-0805">Transcription regulation</keyword>
<dbReference type="InterPro" id="IPR036388">
    <property type="entry name" value="WH-like_DNA-bd_sf"/>
</dbReference>
<dbReference type="PIRSF" id="PIRSF019455">
    <property type="entry name" value="CopR_AtkY"/>
    <property type="match status" value="1"/>
</dbReference>
<keyword evidence="4" id="KW-0804">Transcription</keyword>
<keyword evidence="6" id="KW-1185">Reference proteome</keyword>
<evidence type="ECO:0000256" key="1">
    <source>
        <dbReference type="ARBA" id="ARBA00011046"/>
    </source>
</evidence>
<dbReference type="InterPro" id="IPR005650">
    <property type="entry name" value="BlaI_family"/>
</dbReference>
<dbReference type="AlphaFoldDB" id="A0A517SV12"/>
<dbReference type="GO" id="GO:0003677">
    <property type="term" value="F:DNA binding"/>
    <property type="evidence" value="ECO:0007669"/>
    <property type="project" value="UniProtKB-KW"/>
</dbReference>
<gene>
    <name evidence="5" type="primary">mecI</name>
    <name evidence="5" type="ORF">SV7mr_24890</name>
</gene>